<organism evidence="1 2">
    <name type="scientific">Neorhizobium galegae bv. orientalis str. HAMBI 540</name>
    <dbReference type="NCBI Taxonomy" id="1028800"/>
    <lineage>
        <taxon>Bacteria</taxon>
        <taxon>Pseudomonadati</taxon>
        <taxon>Pseudomonadota</taxon>
        <taxon>Alphaproteobacteria</taxon>
        <taxon>Hyphomicrobiales</taxon>
        <taxon>Rhizobiaceae</taxon>
        <taxon>Rhizobium/Agrobacterium group</taxon>
        <taxon>Neorhizobium</taxon>
    </lineage>
</organism>
<dbReference type="EMBL" id="HG938353">
    <property type="protein sequence ID" value="CDN47543.1"/>
    <property type="molecule type" value="Genomic_DNA"/>
</dbReference>
<dbReference type="AlphaFoldDB" id="A0A068SMT1"/>
<dbReference type="KEGG" id="ngg:RG540_CH13630"/>
<name>A0A068SMT1_NEOGA</name>
<evidence type="ECO:0000313" key="1">
    <source>
        <dbReference type="EMBL" id="CDN47543.1"/>
    </source>
</evidence>
<sequence length="80" mass="9216">MIYLRYRDKVERIVDCPRCDGKGFHTLRSDSIILMLPNGQRAPFLTGHSWMCGCTGGKVVTYPWTRGRSLPPLVPRKRPR</sequence>
<protein>
    <submittedName>
        <fullName evidence="1">Uncharacterized protein</fullName>
    </submittedName>
</protein>
<gene>
    <name evidence="1" type="ORF">RG540_CH13630</name>
</gene>
<dbReference type="Proteomes" id="UP000028181">
    <property type="component" value="Chromosome I"/>
</dbReference>
<proteinExistence type="predicted"/>
<dbReference type="HOGENOM" id="CLU_2586091_0_0_5"/>
<keyword evidence="2" id="KW-1185">Reference proteome</keyword>
<accession>A0A068SMT1</accession>
<evidence type="ECO:0000313" key="2">
    <source>
        <dbReference type="Proteomes" id="UP000028181"/>
    </source>
</evidence>
<reference evidence="2" key="1">
    <citation type="journal article" date="2014" name="BMC Genomics">
        <title>Genome sequencing of two Neorhizobium galegae strains reveals a noeT gene responsible for the unusual acetylation of the nodulation factors.</title>
        <authorList>
            <person name="Osterman J."/>
            <person name="Marsh J."/>
            <person name="Laine P.K."/>
            <person name="Zeng Z."/>
            <person name="Alatalo E."/>
            <person name="Sullivan J.T."/>
            <person name="Young J.P."/>
            <person name="Thomas-Oates J."/>
            <person name="Paulin L."/>
            <person name="Lindstrom K."/>
        </authorList>
    </citation>
    <scope>NUCLEOTIDE SEQUENCE [LARGE SCALE GENOMIC DNA]</scope>
    <source>
        <strain evidence="2">HAMBI 540</strain>
    </source>
</reference>